<accession>A0A8J2NTK7</accession>
<evidence type="ECO:0000313" key="3">
    <source>
        <dbReference type="Proteomes" id="UP000708208"/>
    </source>
</evidence>
<organism evidence="2 3">
    <name type="scientific">Allacma fusca</name>
    <dbReference type="NCBI Taxonomy" id="39272"/>
    <lineage>
        <taxon>Eukaryota</taxon>
        <taxon>Metazoa</taxon>
        <taxon>Ecdysozoa</taxon>
        <taxon>Arthropoda</taxon>
        <taxon>Hexapoda</taxon>
        <taxon>Collembola</taxon>
        <taxon>Symphypleona</taxon>
        <taxon>Sminthuridae</taxon>
        <taxon>Allacma</taxon>
    </lineage>
</organism>
<protein>
    <submittedName>
        <fullName evidence="2">Uncharacterized protein</fullName>
    </submittedName>
</protein>
<dbReference type="Proteomes" id="UP000708208">
    <property type="component" value="Unassembled WGS sequence"/>
</dbReference>
<keyword evidence="3" id="KW-1185">Reference proteome</keyword>
<dbReference type="AlphaFoldDB" id="A0A8J2NTK7"/>
<comment type="caution">
    <text evidence="2">The sequence shown here is derived from an EMBL/GenBank/DDBJ whole genome shotgun (WGS) entry which is preliminary data.</text>
</comment>
<reference evidence="2" key="1">
    <citation type="submission" date="2021-06" db="EMBL/GenBank/DDBJ databases">
        <authorList>
            <person name="Hodson N. C."/>
            <person name="Mongue J. A."/>
            <person name="Jaron S. K."/>
        </authorList>
    </citation>
    <scope>NUCLEOTIDE SEQUENCE</scope>
</reference>
<feature type="non-terminal residue" evidence="2">
    <location>
        <position position="1"/>
    </location>
</feature>
<feature type="transmembrane region" description="Helical" evidence="1">
    <location>
        <begin position="46"/>
        <end position="66"/>
    </location>
</feature>
<gene>
    <name evidence="2" type="ORF">AFUS01_LOCUS9873</name>
</gene>
<proteinExistence type="predicted"/>
<evidence type="ECO:0000256" key="1">
    <source>
        <dbReference type="SAM" id="Phobius"/>
    </source>
</evidence>
<keyword evidence="1" id="KW-0472">Membrane</keyword>
<keyword evidence="1" id="KW-0812">Transmembrane</keyword>
<name>A0A8J2NTK7_9HEXA</name>
<keyword evidence="1" id="KW-1133">Transmembrane helix</keyword>
<dbReference type="EMBL" id="CAJVCH010071925">
    <property type="protein sequence ID" value="CAG7720603.1"/>
    <property type="molecule type" value="Genomic_DNA"/>
</dbReference>
<evidence type="ECO:0000313" key="2">
    <source>
        <dbReference type="EMBL" id="CAG7720603.1"/>
    </source>
</evidence>
<sequence>MHHFKSKMAETPGCAYLSQLLSDCASMVSSARELYDAAMQIRSELNTLMVSTVMIVMVISLLPAILRQIALWIAR</sequence>